<reference evidence="2 3" key="1">
    <citation type="journal article" date="2018" name="Nat. Ecol. Evol.">
        <title>Pezizomycetes genomes reveal the molecular basis of ectomycorrhizal truffle lifestyle.</title>
        <authorList>
            <person name="Murat C."/>
            <person name="Payen T."/>
            <person name="Noel B."/>
            <person name="Kuo A."/>
            <person name="Morin E."/>
            <person name="Chen J."/>
            <person name="Kohler A."/>
            <person name="Krizsan K."/>
            <person name="Balestrini R."/>
            <person name="Da Silva C."/>
            <person name="Montanini B."/>
            <person name="Hainaut M."/>
            <person name="Levati E."/>
            <person name="Barry K.W."/>
            <person name="Belfiori B."/>
            <person name="Cichocki N."/>
            <person name="Clum A."/>
            <person name="Dockter R.B."/>
            <person name="Fauchery L."/>
            <person name="Guy J."/>
            <person name="Iotti M."/>
            <person name="Le Tacon F."/>
            <person name="Lindquist E.A."/>
            <person name="Lipzen A."/>
            <person name="Malagnac F."/>
            <person name="Mello A."/>
            <person name="Molinier V."/>
            <person name="Miyauchi S."/>
            <person name="Poulain J."/>
            <person name="Riccioni C."/>
            <person name="Rubini A."/>
            <person name="Sitrit Y."/>
            <person name="Splivallo R."/>
            <person name="Traeger S."/>
            <person name="Wang M."/>
            <person name="Zifcakova L."/>
            <person name="Wipf D."/>
            <person name="Zambonelli A."/>
            <person name="Paolocci F."/>
            <person name="Nowrousian M."/>
            <person name="Ottonello S."/>
            <person name="Baldrian P."/>
            <person name="Spatafora J.W."/>
            <person name="Henrissat B."/>
            <person name="Nagy L.G."/>
            <person name="Aury J.M."/>
            <person name="Wincker P."/>
            <person name="Grigoriev I.V."/>
            <person name="Bonfante P."/>
            <person name="Martin F.M."/>
        </authorList>
    </citation>
    <scope>NUCLEOTIDE SEQUENCE [LARGE SCALE GENOMIC DNA]</scope>
    <source>
        <strain evidence="2 3">ATCC MYA-4762</strain>
    </source>
</reference>
<gene>
    <name evidence="2" type="ORF">L211DRAFT_840249</name>
</gene>
<sequence length="428" mass="44958">MTKSICGSVGPIFSRQSSTAAASYEKDENKTAIPTLAKIEPRKLPSPPPKLARHATAPYGNTIKAPITRTEAKERKANVFDFPMPPNVDHYACSLNESGSVPAVQLSPPVTAAAKLFGYNPHHNPTPSRLPTPAHPVALKRPQTGAGSRPMSRANSRAGSRSNSRLSQRTISRNSLTGSGRRGSVSSIHTINRPTSRAASRAGAISRAGATSRVGGITRQKGVANLRTLENRQHRPQVSAAPKMGALLGGESAGSRAGSRLGSYGDERAASRIGSMVPPPKVAPFIRPASRSTGSGFSRLLTKSDRAQATSKLGSYHDSRDQFQTSASADNDQAESGDHISREWLTRDIPLGSRLPAPHLMSSPGGRYPKPMGTMVGGGRNGKRGPGLFSGSGRSSPAVQKVGRGREDGDAQGRQHGKNGNGKRGGDA</sequence>
<evidence type="ECO:0000313" key="3">
    <source>
        <dbReference type="Proteomes" id="UP000267821"/>
    </source>
</evidence>
<feature type="region of interest" description="Disordered" evidence="1">
    <location>
        <begin position="118"/>
        <end position="216"/>
    </location>
</feature>
<feature type="compositionally biased region" description="Low complexity" evidence="1">
    <location>
        <begin position="195"/>
        <end position="213"/>
    </location>
</feature>
<evidence type="ECO:0000256" key="1">
    <source>
        <dbReference type="SAM" id="MobiDB-lite"/>
    </source>
</evidence>
<dbReference type="OrthoDB" id="10527830at2759"/>
<proteinExistence type="predicted"/>
<dbReference type="Proteomes" id="UP000267821">
    <property type="component" value="Unassembled WGS sequence"/>
</dbReference>
<protein>
    <submittedName>
        <fullName evidence="2">Uncharacterized protein</fullName>
    </submittedName>
</protein>
<feature type="compositionally biased region" description="Basic and acidic residues" evidence="1">
    <location>
        <begin position="336"/>
        <end position="346"/>
    </location>
</feature>
<dbReference type="InParanoid" id="A0A3N4LMI6"/>
<feature type="region of interest" description="Disordered" evidence="1">
    <location>
        <begin position="1"/>
        <end position="70"/>
    </location>
</feature>
<accession>A0A3N4LMI6</accession>
<feature type="compositionally biased region" description="Polar residues" evidence="1">
    <location>
        <begin position="322"/>
        <end position="331"/>
    </location>
</feature>
<organism evidence="2 3">
    <name type="scientific">Terfezia boudieri ATCC MYA-4762</name>
    <dbReference type="NCBI Taxonomy" id="1051890"/>
    <lineage>
        <taxon>Eukaryota</taxon>
        <taxon>Fungi</taxon>
        <taxon>Dikarya</taxon>
        <taxon>Ascomycota</taxon>
        <taxon>Pezizomycotina</taxon>
        <taxon>Pezizomycetes</taxon>
        <taxon>Pezizales</taxon>
        <taxon>Pezizaceae</taxon>
        <taxon>Terfezia</taxon>
    </lineage>
</organism>
<feature type="compositionally biased region" description="Basic and acidic residues" evidence="1">
    <location>
        <begin position="404"/>
        <end position="413"/>
    </location>
</feature>
<feature type="compositionally biased region" description="Gly residues" evidence="1">
    <location>
        <begin position="375"/>
        <end position="390"/>
    </location>
</feature>
<keyword evidence="3" id="KW-1185">Reference proteome</keyword>
<dbReference type="EMBL" id="ML121556">
    <property type="protein sequence ID" value="RPB21901.1"/>
    <property type="molecule type" value="Genomic_DNA"/>
</dbReference>
<feature type="region of interest" description="Disordered" evidence="1">
    <location>
        <begin position="281"/>
        <end position="428"/>
    </location>
</feature>
<feature type="compositionally biased region" description="Gly residues" evidence="1">
    <location>
        <begin position="419"/>
        <end position="428"/>
    </location>
</feature>
<feature type="compositionally biased region" description="Polar residues" evidence="1">
    <location>
        <begin position="168"/>
        <end position="194"/>
    </location>
</feature>
<evidence type="ECO:0000313" key="2">
    <source>
        <dbReference type="EMBL" id="RPB21901.1"/>
    </source>
</evidence>
<name>A0A3N4LMI6_9PEZI</name>
<feature type="compositionally biased region" description="Low complexity" evidence="1">
    <location>
        <begin position="152"/>
        <end position="167"/>
    </location>
</feature>
<dbReference type="AlphaFoldDB" id="A0A3N4LMI6"/>